<accession>A0ABD0KQR7</accession>
<sequence>MRQTFIWPFQAEIAALLCCTLLYREQLFPGREQQETMHTVFWLVDHHPALTTGPLGWKSPLAEICQTQAAPGLWNRTVLPRRKSWVGSFQKCFPAIFSGPIPICEARRQITVASGKGNLRTDSLILFDIGSMVISITPLYPSYRFCFTNRGGNYSQWDDSSLPAHLSSVHGSISCAESCARGFSFPETRQKTFLSCCSEVKVRFLKTL</sequence>
<reference evidence="2 3" key="1">
    <citation type="journal article" date="2023" name="Sci. Data">
        <title>Genome assembly of the Korean intertidal mud-creeper Batillaria attramentaria.</title>
        <authorList>
            <person name="Patra A.K."/>
            <person name="Ho P.T."/>
            <person name="Jun S."/>
            <person name="Lee S.J."/>
            <person name="Kim Y."/>
            <person name="Won Y.J."/>
        </authorList>
    </citation>
    <scope>NUCLEOTIDE SEQUENCE [LARGE SCALE GENOMIC DNA]</scope>
    <source>
        <strain evidence="2">Wonlab-2016</strain>
    </source>
</reference>
<keyword evidence="1" id="KW-0732">Signal</keyword>
<proteinExistence type="predicted"/>
<feature type="signal peptide" evidence="1">
    <location>
        <begin position="1"/>
        <end position="19"/>
    </location>
</feature>
<comment type="caution">
    <text evidence="2">The sequence shown here is derived from an EMBL/GenBank/DDBJ whole genome shotgun (WGS) entry which is preliminary data.</text>
</comment>
<dbReference type="EMBL" id="JACVVK020000139">
    <property type="protein sequence ID" value="KAK7489283.1"/>
    <property type="molecule type" value="Genomic_DNA"/>
</dbReference>
<name>A0ABD0KQR7_9CAEN</name>
<keyword evidence="3" id="KW-1185">Reference proteome</keyword>
<protein>
    <submittedName>
        <fullName evidence="2">Uncharacterized protein</fullName>
    </submittedName>
</protein>
<evidence type="ECO:0000256" key="1">
    <source>
        <dbReference type="SAM" id="SignalP"/>
    </source>
</evidence>
<gene>
    <name evidence="2" type="ORF">BaRGS_00019391</name>
</gene>
<feature type="chain" id="PRO_5044808565" evidence="1">
    <location>
        <begin position="20"/>
        <end position="208"/>
    </location>
</feature>
<dbReference type="Proteomes" id="UP001519460">
    <property type="component" value="Unassembled WGS sequence"/>
</dbReference>
<organism evidence="2 3">
    <name type="scientific">Batillaria attramentaria</name>
    <dbReference type="NCBI Taxonomy" id="370345"/>
    <lineage>
        <taxon>Eukaryota</taxon>
        <taxon>Metazoa</taxon>
        <taxon>Spiralia</taxon>
        <taxon>Lophotrochozoa</taxon>
        <taxon>Mollusca</taxon>
        <taxon>Gastropoda</taxon>
        <taxon>Caenogastropoda</taxon>
        <taxon>Sorbeoconcha</taxon>
        <taxon>Cerithioidea</taxon>
        <taxon>Batillariidae</taxon>
        <taxon>Batillaria</taxon>
    </lineage>
</organism>
<evidence type="ECO:0000313" key="2">
    <source>
        <dbReference type="EMBL" id="KAK7489283.1"/>
    </source>
</evidence>
<evidence type="ECO:0000313" key="3">
    <source>
        <dbReference type="Proteomes" id="UP001519460"/>
    </source>
</evidence>
<dbReference type="AlphaFoldDB" id="A0ABD0KQR7"/>